<accession>A0ABP9YJL2</accession>
<sequence>MTITNNENNIMVTADASSVPLSMIQEWKAMAEEIKCLADLIKQGGPSVVSVAAPSTFKRYASQEMTFPKSLLVNAAFYQ</sequence>
<keyword evidence="2" id="KW-1185">Reference proteome</keyword>
<protein>
    <submittedName>
        <fullName evidence="1">Uncharacterized protein</fullName>
    </submittedName>
</protein>
<gene>
    <name evidence="1" type="ORF">MFLAVUS_000399</name>
</gene>
<reference evidence="1 2" key="1">
    <citation type="submission" date="2024-04" db="EMBL/GenBank/DDBJ databases">
        <title>genome sequences of Mucor flavus KT1a and Helicostylum pulchrum KT1b strains isolated from the surface of a dry-aged beef.</title>
        <authorList>
            <person name="Toyotome T."/>
            <person name="Hosono M."/>
            <person name="Torimaru M."/>
            <person name="Fukuda K."/>
            <person name="Mikami N."/>
        </authorList>
    </citation>
    <scope>NUCLEOTIDE SEQUENCE [LARGE SCALE GENOMIC DNA]</scope>
    <source>
        <strain evidence="1 2">KT1a</strain>
    </source>
</reference>
<proteinExistence type="predicted"/>
<organism evidence="1 2">
    <name type="scientific">Mucor flavus</name>
    <dbReference type="NCBI Taxonomy" id="439312"/>
    <lineage>
        <taxon>Eukaryota</taxon>
        <taxon>Fungi</taxon>
        <taxon>Fungi incertae sedis</taxon>
        <taxon>Mucoromycota</taxon>
        <taxon>Mucoromycotina</taxon>
        <taxon>Mucoromycetes</taxon>
        <taxon>Mucorales</taxon>
        <taxon>Mucorineae</taxon>
        <taxon>Mucoraceae</taxon>
        <taxon>Mucor</taxon>
    </lineage>
</organism>
<dbReference type="Proteomes" id="UP001473302">
    <property type="component" value="Unassembled WGS sequence"/>
</dbReference>
<evidence type="ECO:0000313" key="2">
    <source>
        <dbReference type="Proteomes" id="UP001473302"/>
    </source>
</evidence>
<dbReference type="EMBL" id="BAABUK010000002">
    <property type="protein sequence ID" value="GAA5807049.1"/>
    <property type="molecule type" value="Genomic_DNA"/>
</dbReference>
<comment type="caution">
    <text evidence="1">The sequence shown here is derived from an EMBL/GenBank/DDBJ whole genome shotgun (WGS) entry which is preliminary data.</text>
</comment>
<evidence type="ECO:0000313" key="1">
    <source>
        <dbReference type="EMBL" id="GAA5807049.1"/>
    </source>
</evidence>
<name>A0ABP9YJL2_9FUNG</name>